<evidence type="ECO:0000259" key="17">
    <source>
        <dbReference type="Pfam" id="PF03443"/>
    </source>
</evidence>
<dbReference type="Gene3D" id="2.70.50.70">
    <property type="match status" value="1"/>
</dbReference>
<evidence type="ECO:0000256" key="16">
    <source>
        <dbReference type="SAM" id="SignalP"/>
    </source>
</evidence>
<dbReference type="PANTHER" id="PTHR33353:SF10">
    <property type="entry name" value="ENDO-BETA-1,4-GLUCANASE D"/>
    <property type="match status" value="1"/>
</dbReference>
<evidence type="ECO:0000256" key="5">
    <source>
        <dbReference type="ARBA" id="ARBA00022729"/>
    </source>
</evidence>
<dbReference type="GO" id="GO:0030245">
    <property type="term" value="P:cellulose catabolic process"/>
    <property type="evidence" value="ECO:0007669"/>
    <property type="project" value="UniProtKB-KW"/>
</dbReference>
<comment type="cofactor">
    <cofactor evidence="1">
        <name>Cu(2+)</name>
        <dbReference type="ChEBI" id="CHEBI:29036"/>
    </cofactor>
</comment>
<dbReference type="InterPro" id="IPR049892">
    <property type="entry name" value="AA9"/>
</dbReference>
<keyword evidence="11" id="KW-0119">Carbohydrate metabolism</keyword>
<evidence type="ECO:0000256" key="9">
    <source>
        <dbReference type="ARBA" id="ARBA00023033"/>
    </source>
</evidence>
<name>A0AA35QFA3_9HYPO</name>
<keyword evidence="19" id="KW-1185">Reference proteome</keyword>
<evidence type="ECO:0000256" key="12">
    <source>
        <dbReference type="ARBA" id="ARBA00023326"/>
    </source>
</evidence>
<evidence type="ECO:0000256" key="2">
    <source>
        <dbReference type="ARBA" id="ARBA00004613"/>
    </source>
</evidence>
<comment type="caution">
    <text evidence="18">The sequence shown here is derived from an EMBL/GenBank/DDBJ whole genome shotgun (WGS) entry which is preliminary data.</text>
</comment>
<dbReference type="InterPro" id="IPR005103">
    <property type="entry name" value="AA9_LPMO"/>
</dbReference>
<proteinExistence type="inferred from homology"/>
<dbReference type="AlphaFoldDB" id="A0AA35QFA3"/>
<evidence type="ECO:0000256" key="14">
    <source>
        <dbReference type="ARBA" id="ARBA00045077"/>
    </source>
</evidence>
<keyword evidence="5 16" id="KW-0732">Signal</keyword>
<keyword evidence="6" id="KW-0136">Cellulose degradation</keyword>
<dbReference type="EMBL" id="CABFNP030001359">
    <property type="protein sequence ID" value="CAI6101013.1"/>
    <property type="molecule type" value="Genomic_DNA"/>
</dbReference>
<evidence type="ECO:0000313" key="19">
    <source>
        <dbReference type="Proteomes" id="UP001160390"/>
    </source>
</evidence>
<feature type="domain" description="Auxiliary Activity family 9 catalytic" evidence="17">
    <location>
        <begin position="20"/>
        <end position="244"/>
    </location>
</feature>
<evidence type="ECO:0000256" key="11">
    <source>
        <dbReference type="ARBA" id="ARBA00023277"/>
    </source>
</evidence>
<evidence type="ECO:0000256" key="7">
    <source>
        <dbReference type="ARBA" id="ARBA00023002"/>
    </source>
</evidence>
<keyword evidence="3" id="KW-0964">Secreted</keyword>
<keyword evidence="12" id="KW-0624">Polysaccharide degradation</keyword>
<evidence type="ECO:0000256" key="6">
    <source>
        <dbReference type="ARBA" id="ARBA00023001"/>
    </source>
</evidence>
<comment type="similarity">
    <text evidence="13">Belongs to the polysaccharide monooxygenase AA9 family.</text>
</comment>
<dbReference type="GO" id="GO:0046872">
    <property type="term" value="F:metal ion binding"/>
    <property type="evidence" value="ECO:0007669"/>
    <property type="project" value="UniProtKB-KW"/>
</dbReference>
<evidence type="ECO:0000256" key="3">
    <source>
        <dbReference type="ARBA" id="ARBA00022525"/>
    </source>
</evidence>
<gene>
    <name evidence="18" type="ORF">CCHLO57077_00016735</name>
</gene>
<reference evidence="18" key="1">
    <citation type="submission" date="2023-01" db="EMBL/GenBank/DDBJ databases">
        <authorList>
            <person name="Piombo E."/>
        </authorList>
    </citation>
    <scope>NUCLEOTIDE SEQUENCE</scope>
</reference>
<evidence type="ECO:0000256" key="10">
    <source>
        <dbReference type="ARBA" id="ARBA00023157"/>
    </source>
</evidence>
<dbReference type="Proteomes" id="UP001160390">
    <property type="component" value="Unassembled WGS sequence"/>
</dbReference>
<dbReference type="GO" id="GO:0005576">
    <property type="term" value="C:extracellular region"/>
    <property type="evidence" value="ECO:0007669"/>
    <property type="project" value="UniProtKB-SubCell"/>
</dbReference>
<accession>A0AA35QFA3</accession>
<protein>
    <recommendedName>
        <fullName evidence="15">lytic cellulose monooxygenase (C4-dehydrogenating)</fullName>
        <ecNumber evidence="15">1.14.99.56</ecNumber>
    </recommendedName>
</protein>
<dbReference type="EC" id="1.14.99.56" evidence="15"/>
<keyword evidence="10" id="KW-1015">Disulfide bond</keyword>
<keyword evidence="8" id="KW-0186">Copper</keyword>
<evidence type="ECO:0000256" key="13">
    <source>
        <dbReference type="ARBA" id="ARBA00044502"/>
    </source>
</evidence>
<feature type="chain" id="PRO_5041414960" description="lytic cellulose monooxygenase (C4-dehydrogenating)" evidence="16">
    <location>
        <begin position="20"/>
        <end position="263"/>
    </location>
</feature>
<sequence length="263" mass="29199">MKLQTVLATVSCLLATADAHYLFGRIILDGKWSSTWEYTRQISPSASISDPQTALVAPNTDPDSLDLVCGRNASVSWAPIKTAVIQAGDTIGFGIGEPVLSGDYSAMYHPGYASAWLSKSPTDDLEEYIGDGDWFKILSVTGRTEQSRNFSDPEWAKYYDQFKARWGTFRLDSYNFTVPATTPPGKYLLRFEHIFPNPTDTQFYVNCAHVEIVNNGESGIPGPTTKIPGVYTRGQPDVYFLTYDLSDEEVENFIPPPPIVWEG</sequence>
<comment type="subcellular location">
    <subcellularLocation>
        <location evidence="2">Secreted</location>
    </subcellularLocation>
</comment>
<comment type="catalytic activity">
    <reaction evidence="14">
        <text>[(1-&gt;4)-beta-D-glucosyl]n+m + reduced acceptor + O2 = 4-dehydro-beta-D-glucosyl-[(1-&gt;4)-beta-D-glucosyl]n-1 + [(1-&gt;4)-beta-D-glucosyl]m + acceptor + H2O.</text>
        <dbReference type="EC" id="1.14.99.56"/>
    </reaction>
</comment>
<keyword evidence="7" id="KW-0560">Oxidoreductase</keyword>
<feature type="signal peptide" evidence="16">
    <location>
        <begin position="1"/>
        <end position="19"/>
    </location>
</feature>
<evidence type="ECO:0000256" key="4">
    <source>
        <dbReference type="ARBA" id="ARBA00022723"/>
    </source>
</evidence>
<keyword evidence="9" id="KW-0503">Monooxygenase</keyword>
<evidence type="ECO:0000313" key="18">
    <source>
        <dbReference type="EMBL" id="CAI6101013.1"/>
    </source>
</evidence>
<keyword evidence="4" id="KW-0479">Metal-binding</keyword>
<evidence type="ECO:0000256" key="1">
    <source>
        <dbReference type="ARBA" id="ARBA00001973"/>
    </source>
</evidence>
<evidence type="ECO:0000256" key="8">
    <source>
        <dbReference type="ARBA" id="ARBA00023008"/>
    </source>
</evidence>
<dbReference type="Pfam" id="PF03443">
    <property type="entry name" value="AA9"/>
    <property type="match status" value="1"/>
</dbReference>
<organism evidence="18 19">
    <name type="scientific">Clonostachys chloroleuca</name>
    <dbReference type="NCBI Taxonomy" id="1926264"/>
    <lineage>
        <taxon>Eukaryota</taxon>
        <taxon>Fungi</taxon>
        <taxon>Dikarya</taxon>
        <taxon>Ascomycota</taxon>
        <taxon>Pezizomycotina</taxon>
        <taxon>Sordariomycetes</taxon>
        <taxon>Hypocreomycetidae</taxon>
        <taxon>Hypocreales</taxon>
        <taxon>Bionectriaceae</taxon>
        <taxon>Clonostachys</taxon>
    </lineage>
</organism>
<evidence type="ECO:0000256" key="15">
    <source>
        <dbReference type="ARBA" id="ARBA00047174"/>
    </source>
</evidence>
<dbReference type="PANTHER" id="PTHR33353">
    <property type="entry name" value="PUTATIVE (AFU_ORTHOLOGUE AFUA_1G12560)-RELATED"/>
    <property type="match status" value="1"/>
</dbReference>
<dbReference type="GO" id="GO:0004497">
    <property type="term" value="F:monooxygenase activity"/>
    <property type="evidence" value="ECO:0007669"/>
    <property type="project" value="UniProtKB-KW"/>
</dbReference>